<proteinExistence type="inferred from homology"/>
<sequence>MAAQYAQAAARISALALIDATGFDVCQQSCVDILADLLLRYVQEVGAGSHHYAELAGRSETNPIDVALALNDMSTGVAQLRDFEVPFEQSISAFPLRKQSRPAPTFMERGEAPPPHIPPWLPALPDRHTYVATPVYPGHEKDPQKRQMLLTEQRQQAETAAVRLQARLAADSNQLLAAKLKSSEDASAAAATGQQQEGQEPAGATGQQADIAAPDATGAQAGAAVGSGTGDQPAVPGGGEQGPEADWEPAASELGSGSGGASAGFVAQQLFASRDWKAQQQRKARIATSGRTVPEAFGETYDEVAAVRMGKRQKRGTAASAAAAAATAANDPTRARVEGILAASAPVGAPPAGVGQEDVVQEHI</sequence>
<evidence type="ECO:0000313" key="9">
    <source>
        <dbReference type="EMBL" id="EFN51498.1"/>
    </source>
</evidence>
<evidence type="ECO:0000256" key="4">
    <source>
        <dbReference type="ARBA" id="ARBA00023015"/>
    </source>
</evidence>
<evidence type="ECO:0000313" key="10">
    <source>
        <dbReference type="Proteomes" id="UP000008141"/>
    </source>
</evidence>
<dbReference type="InterPro" id="IPR006565">
    <property type="entry name" value="BTP"/>
</dbReference>
<evidence type="ECO:0000256" key="5">
    <source>
        <dbReference type="ARBA" id="ARBA00023163"/>
    </source>
</evidence>
<dbReference type="EMBL" id="GL433863">
    <property type="protein sequence ID" value="EFN51498.1"/>
    <property type="molecule type" value="Genomic_DNA"/>
</dbReference>
<dbReference type="GO" id="GO:0005669">
    <property type="term" value="C:transcription factor TFIID complex"/>
    <property type="evidence" value="ECO:0007669"/>
    <property type="project" value="InterPro"/>
</dbReference>
<feature type="domain" description="Bromodomain associated" evidence="8">
    <location>
        <begin position="3"/>
        <end position="79"/>
    </location>
</feature>
<comment type="similarity">
    <text evidence="2">Belongs to the TAF8 family.</text>
</comment>
<accession>E1ZRP3</accession>
<evidence type="ECO:0000259" key="8">
    <source>
        <dbReference type="SMART" id="SM00576"/>
    </source>
</evidence>
<dbReference type="OrthoDB" id="436852at2759"/>
<evidence type="ECO:0000256" key="7">
    <source>
        <dbReference type="SAM" id="MobiDB-lite"/>
    </source>
</evidence>
<dbReference type="PANTHER" id="PTHR46338">
    <property type="entry name" value="TRANSCRIPTION INITIATION FACTOR TFIID SUBUNIT 8"/>
    <property type="match status" value="1"/>
</dbReference>
<dbReference type="InterPro" id="IPR037818">
    <property type="entry name" value="TAF8"/>
</dbReference>
<dbReference type="STRING" id="554065.E1ZRP3"/>
<feature type="region of interest" description="Disordered" evidence="7">
    <location>
        <begin position="187"/>
        <end position="260"/>
    </location>
</feature>
<evidence type="ECO:0000256" key="3">
    <source>
        <dbReference type="ARBA" id="ARBA00017307"/>
    </source>
</evidence>
<evidence type="ECO:0000256" key="6">
    <source>
        <dbReference type="ARBA" id="ARBA00023242"/>
    </source>
</evidence>
<organism evidence="10">
    <name type="scientific">Chlorella variabilis</name>
    <name type="common">Green alga</name>
    <dbReference type="NCBI Taxonomy" id="554065"/>
    <lineage>
        <taxon>Eukaryota</taxon>
        <taxon>Viridiplantae</taxon>
        <taxon>Chlorophyta</taxon>
        <taxon>core chlorophytes</taxon>
        <taxon>Trebouxiophyceae</taxon>
        <taxon>Chlorellales</taxon>
        <taxon>Chlorellaceae</taxon>
        <taxon>Chlorella clade</taxon>
        <taxon>Chlorella</taxon>
    </lineage>
</organism>
<protein>
    <recommendedName>
        <fullName evidence="3">Transcription initiation factor TFIID subunit 8</fullName>
    </recommendedName>
</protein>
<feature type="region of interest" description="Disordered" evidence="7">
    <location>
        <begin position="345"/>
        <end position="364"/>
    </location>
</feature>
<dbReference type="Pfam" id="PF10406">
    <property type="entry name" value="TAF8_C"/>
    <property type="match status" value="1"/>
</dbReference>
<dbReference type="GO" id="GO:0046982">
    <property type="term" value="F:protein heterodimerization activity"/>
    <property type="evidence" value="ECO:0007669"/>
    <property type="project" value="InterPro"/>
</dbReference>
<gene>
    <name evidence="9" type="ORF">CHLNCDRAFT_140172</name>
</gene>
<keyword evidence="4" id="KW-0805">Transcription regulation</keyword>
<keyword evidence="5" id="KW-0804">Transcription</keyword>
<feature type="compositionally biased region" description="Low complexity" evidence="7">
    <location>
        <begin position="345"/>
        <end position="355"/>
    </location>
</feature>
<dbReference type="CDD" id="cd08049">
    <property type="entry name" value="TAF8"/>
    <property type="match status" value="1"/>
</dbReference>
<feature type="compositionally biased region" description="Low complexity" evidence="7">
    <location>
        <begin position="188"/>
        <end position="226"/>
    </location>
</feature>
<dbReference type="Gene3D" id="1.10.20.10">
    <property type="entry name" value="Histone, subunit A"/>
    <property type="match status" value="1"/>
</dbReference>
<dbReference type="Pfam" id="PF07524">
    <property type="entry name" value="Bromo_TP"/>
    <property type="match status" value="1"/>
</dbReference>
<dbReference type="RefSeq" id="XP_005843600.1">
    <property type="nucleotide sequence ID" value="XM_005843538.1"/>
</dbReference>
<evidence type="ECO:0000256" key="1">
    <source>
        <dbReference type="ARBA" id="ARBA00004123"/>
    </source>
</evidence>
<name>E1ZRP3_CHLVA</name>
<dbReference type="eggNOG" id="KOG2389">
    <property type="taxonomic scope" value="Eukaryota"/>
</dbReference>
<dbReference type="InterPro" id="IPR019473">
    <property type="entry name" value="TFIID_su8_C"/>
</dbReference>
<evidence type="ECO:0000256" key="2">
    <source>
        <dbReference type="ARBA" id="ARBA00008767"/>
    </source>
</evidence>
<dbReference type="InterPro" id="IPR009072">
    <property type="entry name" value="Histone-fold"/>
</dbReference>
<comment type="subcellular location">
    <subcellularLocation>
        <location evidence="1">Nucleus</location>
    </subcellularLocation>
</comment>
<reference evidence="9 10" key="1">
    <citation type="journal article" date="2010" name="Plant Cell">
        <title>The Chlorella variabilis NC64A genome reveals adaptation to photosymbiosis, coevolution with viruses, and cryptic sex.</title>
        <authorList>
            <person name="Blanc G."/>
            <person name="Duncan G."/>
            <person name="Agarkova I."/>
            <person name="Borodovsky M."/>
            <person name="Gurnon J."/>
            <person name="Kuo A."/>
            <person name="Lindquist E."/>
            <person name="Lucas S."/>
            <person name="Pangilinan J."/>
            <person name="Polle J."/>
            <person name="Salamov A."/>
            <person name="Terry A."/>
            <person name="Yamada T."/>
            <person name="Dunigan D.D."/>
            <person name="Grigoriev I.V."/>
            <person name="Claverie J.M."/>
            <person name="Van Etten J.L."/>
        </authorList>
    </citation>
    <scope>NUCLEOTIDE SEQUENCE [LARGE SCALE GENOMIC DNA]</scope>
    <source>
        <strain evidence="9 10">NC64A</strain>
    </source>
</reference>
<dbReference type="Proteomes" id="UP000008141">
    <property type="component" value="Unassembled WGS sequence"/>
</dbReference>
<keyword evidence="6" id="KW-0539">Nucleus</keyword>
<dbReference type="PANTHER" id="PTHR46338:SF1">
    <property type="entry name" value="TRANSCRIPTION INITIATION FACTOR TFIID SUBUNIT 8"/>
    <property type="match status" value="1"/>
</dbReference>
<keyword evidence="10" id="KW-1185">Reference proteome</keyword>
<dbReference type="GeneID" id="17350933"/>
<dbReference type="AlphaFoldDB" id="E1ZRP3"/>
<dbReference type="InParanoid" id="E1ZRP3"/>
<dbReference type="KEGG" id="cvr:CHLNCDRAFT_140172"/>
<dbReference type="SMART" id="SM00576">
    <property type="entry name" value="BTP"/>
    <property type="match status" value="1"/>
</dbReference>